<evidence type="ECO:0000256" key="2">
    <source>
        <dbReference type="ARBA" id="ARBA00005695"/>
    </source>
</evidence>
<proteinExistence type="inferred from homology"/>
<gene>
    <name evidence="5" type="ORF">IQ26_06701</name>
</gene>
<dbReference type="GO" id="GO:0015833">
    <property type="term" value="P:peptide transport"/>
    <property type="evidence" value="ECO:0007669"/>
    <property type="project" value="TreeGrafter"/>
</dbReference>
<comment type="caution">
    <text evidence="5">The sequence shown here is derived from an EMBL/GenBank/DDBJ whole genome shotgun (WGS) entry which is preliminary data.</text>
</comment>
<feature type="domain" description="Solute-binding protein family 5" evidence="4">
    <location>
        <begin position="14"/>
        <end position="107"/>
    </location>
</feature>
<evidence type="ECO:0000313" key="5">
    <source>
        <dbReference type="EMBL" id="TWI22268.1"/>
    </source>
</evidence>
<keyword evidence="3" id="KW-0732">Signal</keyword>
<comment type="similarity">
    <text evidence="2">Belongs to the bacterial solute-binding protein 5 family.</text>
</comment>
<accession>A0A562MR49</accession>
<evidence type="ECO:0000259" key="4">
    <source>
        <dbReference type="Pfam" id="PF00496"/>
    </source>
</evidence>
<protein>
    <submittedName>
        <fullName evidence="5">Peptide/nickel transport system substrate-binding protein</fullName>
    </submittedName>
</protein>
<keyword evidence="6" id="KW-1185">Reference proteome</keyword>
<organism evidence="5 6">
    <name type="scientific">Mesorhizobium tianshanense</name>
    <dbReference type="NCBI Taxonomy" id="39844"/>
    <lineage>
        <taxon>Bacteria</taxon>
        <taxon>Pseudomonadati</taxon>
        <taxon>Pseudomonadota</taxon>
        <taxon>Alphaproteobacteria</taxon>
        <taxon>Hyphomicrobiales</taxon>
        <taxon>Phyllobacteriaceae</taxon>
        <taxon>Mesorhizobium</taxon>
    </lineage>
</organism>
<dbReference type="PANTHER" id="PTHR30290:SF38">
    <property type="entry name" value="D,D-DIPEPTIDE-BINDING PERIPLASMIC PROTEIN DDPA-RELATED"/>
    <property type="match status" value="1"/>
</dbReference>
<evidence type="ECO:0000256" key="1">
    <source>
        <dbReference type="ARBA" id="ARBA00004418"/>
    </source>
</evidence>
<dbReference type="PANTHER" id="PTHR30290">
    <property type="entry name" value="PERIPLASMIC BINDING COMPONENT OF ABC TRANSPORTER"/>
    <property type="match status" value="1"/>
</dbReference>
<sequence>MVGERLVGVDSRLNPVPMLAKNWEPVNNKIDGWVFKLRRGVEFHNGKSLTAKDVVFTLNRLRDPASQSPLRVLLEHISDITENDPHTLRFTLSRPDADFPPLLAQDRFYIFPDRGLLDL</sequence>
<reference evidence="5 6" key="1">
    <citation type="journal article" date="2015" name="Stand. Genomic Sci.">
        <title>Genomic Encyclopedia of Bacterial and Archaeal Type Strains, Phase III: the genomes of soil and plant-associated and newly described type strains.</title>
        <authorList>
            <person name="Whitman W.B."/>
            <person name="Woyke T."/>
            <person name="Klenk H.P."/>
            <person name="Zhou Y."/>
            <person name="Lilburn T.G."/>
            <person name="Beck B.J."/>
            <person name="De Vos P."/>
            <person name="Vandamme P."/>
            <person name="Eisen J.A."/>
            <person name="Garrity G."/>
            <person name="Hugenholtz P."/>
            <person name="Kyrpides N.C."/>
        </authorList>
    </citation>
    <scope>NUCLEOTIDE SEQUENCE [LARGE SCALE GENOMIC DNA]</scope>
    <source>
        <strain evidence="5 6">CGMCC 1.2546</strain>
    </source>
</reference>
<dbReference type="GO" id="GO:1904680">
    <property type="term" value="F:peptide transmembrane transporter activity"/>
    <property type="evidence" value="ECO:0007669"/>
    <property type="project" value="TreeGrafter"/>
</dbReference>
<dbReference type="Gene3D" id="3.90.76.10">
    <property type="entry name" value="Dipeptide-binding Protein, Domain 1"/>
    <property type="match status" value="1"/>
</dbReference>
<dbReference type="InterPro" id="IPR039424">
    <property type="entry name" value="SBP_5"/>
</dbReference>
<dbReference type="SUPFAM" id="SSF53850">
    <property type="entry name" value="Periplasmic binding protein-like II"/>
    <property type="match status" value="1"/>
</dbReference>
<dbReference type="Proteomes" id="UP000317122">
    <property type="component" value="Unassembled WGS sequence"/>
</dbReference>
<evidence type="ECO:0000256" key="3">
    <source>
        <dbReference type="ARBA" id="ARBA00022729"/>
    </source>
</evidence>
<evidence type="ECO:0000313" key="6">
    <source>
        <dbReference type="Proteomes" id="UP000317122"/>
    </source>
</evidence>
<dbReference type="EMBL" id="VLKT01000067">
    <property type="protein sequence ID" value="TWI22268.1"/>
    <property type="molecule type" value="Genomic_DNA"/>
</dbReference>
<dbReference type="InterPro" id="IPR000914">
    <property type="entry name" value="SBP_5_dom"/>
</dbReference>
<comment type="subcellular location">
    <subcellularLocation>
        <location evidence="1">Periplasm</location>
    </subcellularLocation>
</comment>
<dbReference type="Pfam" id="PF00496">
    <property type="entry name" value="SBP_bac_5"/>
    <property type="match status" value="1"/>
</dbReference>
<dbReference type="AlphaFoldDB" id="A0A562MR49"/>
<name>A0A562MR49_9HYPH</name>